<dbReference type="EMBL" id="AZDZ01000008">
    <property type="protein sequence ID" value="KRK80170.1"/>
    <property type="molecule type" value="Genomic_DNA"/>
</dbReference>
<feature type="transmembrane region" description="Helical" evidence="1">
    <location>
        <begin position="95"/>
        <end position="120"/>
    </location>
</feature>
<evidence type="ECO:0000313" key="2">
    <source>
        <dbReference type="EMBL" id="KRK80170.1"/>
    </source>
</evidence>
<reference evidence="2 3" key="1">
    <citation type="journal article" date="2015" name="Genome Announc.">
        <title>Expanding the biotechnology potential of lactobacilli through comparative genomics of 213 strains and associated genera.</title>
        <authorList>
            <person name="Sun Z."/>
            <person name="Harris H.M."/>
            <person name="McCann A."/>
            <person name="Guo C."/>
            <person name="Argimon S."/>
            <person name="Zhang W."/>
            <person name="Yang X."/>
            <person name="Jeffery I.B."/>
            <person name="Cooney J.C."/>
            <person name="Kagawa T.F."/>
            <person name="Liu W."/>
            <person name="Song Y."/>
            <person name="Salvetti E."/>
            <person name="Wrobel A."/>
            <person name="Rasinkangas P."/>
            <person name="Parkhill J."/>
            <person name="Rea M.C."/>
            <person name="O'Sullivan O."/>
            <person name="Ritari J."/>
            <person name="Douillard F.P."/>
            <person name="Paul Ross R."/>
            <person name="Yang R."/>
            <person name="Briner A.E."/>
            <person name="Felis G.E."/>
            <person name="de Vos W.M."/>
            <person name="Barrangou R."/>
            <person name="Klaenhammer T.R."/>
            <person name="Caufield P.W."/>
            <person name="Cui Y."/>
            <person name="Zhang H."/>
            <person name="O'Toole P.W."/>
        </authorList>
    </citation>
    <scope>NUCLEOTIDE SEQUENCE [LARGE SCALE GENOMIC DNA]</scope>
    <source>
        <strain evidence="2 3">DSM 19682</strain>
    </source>
</reference>
<gene>
    <name evidence="2" type="ORF">FD03_GL000051</name>
</gene>
<protein>
    <recommendedName>
        <fullName evidence="4">Integral membrane protein</fullName>
    </recommendedName>
</protein>
<dbReference type="Proteomes" id="UP000051248">
    <property type="component" value="Unassembled WGS sequence"/>
</dbReference>
<keyword evidence="1" id="KW-0472">Membrane</keyword>
<feature type="transmembrane region" description="Helical" evidence="1">
    <location>
        <begin position="126"/>
        <end position="145"/>
    </location>
</feature>
<comment type="caution">
    <text evidence="2">The sequence shown here is derived from an EMBL/GenBank/DDBJ whole genome shotgun (WGS) entry which is preliminary data.</text>
</comment>
<evidence type="ECO:0000256" key="1">
    <source>
        <dbReference type="SAM" id="Phobius"/>
    </source>
</evidence>
<dbReference type="OrthoDB" id="2242293at2"/>
<dbReference type="RefSeq" id="WP_025025079.1">
    <property type="nucleotide sequence ID" value="NZ_AZDZ01000008.1"/>
</dbReference>
<organism evidence="2 3">
    <name type="scientific">Companilactobacillus nodensis DSM 19682 = JCM 14932 = NBRC 107160</name>
    <dbReference type="NCBI Taxonomy" id="1423775"/>
    <lineage>
        <taxon>Bacteria</taxon>
        <taxon>Bacillati</taxon>
        <taxon>Bacillota</taxon>
        <taxon>Bacilli</taxon>
        <taxon>Lactobacillales</taxon>
        <taxon>Lactobacillaceae</taxon>
        <taxon>Companilactobacillus</taxon>
    </lineage>
</organism>
<proteinExistence type="predicted"/>
<name>A0A0R1KJM6_9LACO</name>
<dbReference type="AlphaFoldDB" id="A0A0R1KJM6"/>
<dbReference type="STRING" id="1423775.FD03_GL000051"/>
<dbReference type="eggNOG" id="COG4709">
    <property type="taxonomic scope" value="Bacteria"/>
</dbReference>
<sequence length="218" mass="24480">METKAVESYINEFEVYLSQLDEDERKDVLEFYREFIIDANLDTSDKIINELGTPKHLARKVLTDYSIKMSEEDYQNVNDGNVPTEQKAKKNVRMIWLIILGLFATPVAIPVAIALILMLVLVVGMAVFGVLLFVFLVALSVILGVGSIFVGLSVMMQSLATTLFYVGAGFLILGVDFFLIPIIIAIFKWAFQVVVIFFRWVGKKLLYGRKTPSKGGQK</sequence>
<dbReference type="Pfam" id="PF22564">
    <property type="entry name" value="HAAS"/>
    <property type="match status" value="1"/>
</dbReference>
<dbReference type="PATRIC" id="fig|1423775.4.peg.51"/>
<keyword evidence="1" id="KW-1133">Transmembrane helix</keyword>
<feature type="transmembrane region" description="Helical" evidence="1">
    <location>
        <begin position="178"/>
        <end position="201"/>
    </location>
</feature>
<keyword evidence="1" id="KW-0812">Transmembrane</keyword>
<accession>A0A0R1KJM6</accession>
<evidence type="ECO:0000313" key="3">
    <source>
        <dbReference type="Proteomes" id="UP000051248"/>
    </source>
</evidence>
<evidence type="ECO:0008006" key="4">
    <source>
        <dbReference type="Google" id="ProtNLM"/>
    </source>
</evidence>
<keyword evidence="3" id="KW-1185">Reference proteome</keyword>
<feature type="transmembrane region" description="Helical" evidence="1">
    <location>
        <begin position="152"/>
        <end position="172"/>
    </location>
</feature>